<dbReference type="SMART" id="SM01021">
    <property type="entry name" value="Bac_rhodopsin"/>
    <property type="match status" value="1"/>
</dbReference>
<reference evidence="13" key="1">
    <citation type="submission" date="2023-08" db="EMBL/GenBank/DDBJ databases">
        <authorList>
            <person name="Chen Y."/>
            <person name="Shah S."/>
            <person name="Dougan E. K."/>
            <person name="Thang M."/>
            <person name="Chan C."/>
        </authorList>
    </citation>
    <scope>NUCLEOTIDE SEQUENCE</scope>
</reference>
<keyword evidence="3 9" id="KW-0812">Transmembrane</keyword>
<feature type="transmembrane region" description="Helical" evidence="9">
    <location>
        <begin position="545"/>
        <end position="564"/>
    </location>
</feature>
<dbReference type="SUPFAM" id="SSF81321">
    <property type="entry name" value="Family A G protein-coupled receptor-like"/>
    <property type="match status" value="1"/>
</dbReference>
<feature type="repeat" description="PPR" evidence="6">
    <location>
        <begin position="110"/>
        <end position="144"/>
    </location>
</feature>
<feature type="compositionally biased region" description="Basic residues" evidence="8">
    <location>
        <begin position="2037"/>
        <end position="2050"/>
    </location>
</feature>
<feature type="transmembrane region" description="Helical" evidence="9">
    <location>
        <begin position="445"/>
        <end position="462"/>
    </location>
</feature>
<gene>
    <name evidence="13" type="ORF">EVOR1521_LOCUS8989</name>
</gene>
<evidence type="ECO:0000313" key="13">
    <source>
        <dbReference type="EMBL" id="CAJ1381243.1"/>
    </source>
</evidence>
<feature type="domain" description="THO complex subunit 2 N-terminal" evidence="12">
    <location>
        <begin position="1053"/>
        <end position="1193"/>
    </location>
</feature>
<dbReference type="Pfam" id="PF01036">
    <property type="entry name" value="Bac_rhodopsin"/>
    <property type="match status" value="1"/>
</dbReference>
<keyword evidence="14" id="KW-1185">Reference proteome</keyword>
<feature type="signal peptide" evidence="10">
    <location>
        <begin position="1"/>
        <end position="15"/>
    </location>
</feature>
<dbReference type="InterPro" id="IPR011990">
    <property type="entry name" value="TPR-like_helical_dom_sf"/>
</dbReference>
<dbReference type="Gene3D" id="1.25.40.10">
    <property type="entry name" value="Tetratricopeptide repeat domain"/>
    <property type="match status" value="2"/>
</dbReference>
<evidence type="ECO:0008006" key="15">
    <source>
        <dbReference type="Google" id="ProtNLM"/>
    </source>
</evidence>
<accession>A0AA36MWC6</accession>
<evidence type="ECO:0000256" key="3">
    <source>
        <dbReference type="ARBA" id="ARBA00022692"/>
    </source>
</evidence>
<sequence length="2050" mass="228798">MWLALVLWSSCEVQAQDAALLCSAMGAWAVVGRWDQALGLLQELRGRSAADGVAETCAIHAAEASARWELALEILAGGRNPVTGGSCLAVLARAAQWQRALQLLKDLPADAVAYGAAVSACGRAGRWDQALALLRQVEERRVRSSEILWNAAMSACEASAQWQRALLLLDQRSGWAPDAFSFSAGISACGQGRLWQRALVLLRESQASEARDASDVKGGVSLVPLSAAISACGAARQWRWVLQLLEEMCADRVSPNTVTYTSAIASTDRWEAVLALLAEMELRAVDAGVVALASAADTLARPGPLGELLKRAEATALRLLAPEKRVGPASADVGPGGSDEVSDPTADGKSGREELLLKVKVGVGRMAAVDVGPPEPMLQAVMALAAAFLYLSGFTLFIMGRRDSTRAFTTIAVLNTLIAGSAYLGMSQGLFINMVDGRRVFCLRYADWIFSTALCLLDLALMRGASMKNTLLLVSLDVLMIMLVACAATTAWSAGKWQYYGAAVMCFIAVMSILYHVLTTAAEVKGSTDGVDAQRKFKFVASRTMEVWCLYPVIFCLAEMTHTIPVELEVVSYAIADSLAKCPGSDCTGSHADAPMLQEADDTGSQMVQSMGGTESEGLVSPELQCQWVMEAEPAGRNGNVGRRAYEQMLEVVNAVLAGQMPAQNAAELLQPIAAQESLQQVLVDALWLAGFAASEAPATKETRDEFTNFCALLEKEGVVSKPILCAGLETEMVPTGVCNVPLLRKKQNQAKTKARYTVTRFNLLREHNEGYARLIMYIDKLLHLDSDLQGTDAAELDKTRQVIIDDVMLLMGHSYLCPNRIIAMAIDIYEKLIIDEEEPSKRPQALVALLRRFGRDRISKVASFLLSSGPPPANAGKDTKEQNHRLSQFVAVASLIAQNCIDLKTLWSYLEPCEKRIHEAWHMLNRRYEAKLKTVSTVDLSGKSNLARDKRFFNGCVKNFNQMLNQKIRLVEAMISINDWPRACILLTHLRRICKPCMNHYIRTALCDLLKWVIEPLLPKVPGQQRYREMRRFRWGLANGPGEGQIPNCLRQATDLNDFGPATKQVLDQLEFYLHTDNMLMGHLWQVMALSLKDAPGSAVATASAHSAAPSNQILEDRLVAIVYKHLLPAISIAKPCPWLSSVAWNVLKQVTVFQRYMIYSCWETRYNQFMLKYGCEEAKLEAKKILKRVVSSDKSDRDREDPNAYRPHPIFCQLCQTNPIPIVEVMLKDIEIGFNVNMIQPYVDLTSRCSEMMTDVVGCVPAMSNAVRRGDQPRYHRTSAASSLDADRYVLARNCERPASETRVFLNVADGFISPWLCNFADFIGRFFKKHPQTNLIGILTVIARRMMNDTETAAGRHSGKKFKGESLIRVVLEKLMEHMGGLIVVKDLTAEQLLCLAGGQRLRLESVSVGTRPDPQRKERTRKALMDSMVDLGLAPALWDCLSKQRLYFHSEGFSEVNSDEGSLKLLCMLLDGNQECFLSLVEFLSQASSREKYLKLVPAFQQIFGVLEPSLAYSSLRPGLAPFARGVAPKTDGDPKAMVATPEEMELYKQLSGVARQCLAKAPEEDGLSMDFFVTFWRLSLQDIFVPAEGYERVLSRIMAGHKSFEEQKTKLDRKYNVDTHSREYKALQRNLARQKEAYDKLKEEQLVQKLNYEKVLARLEQEKNGWFLKYGPEATHAFVAEMLVPRALTSPADALFCCKFARLLIKIKTPGFLVLDFYNSWTLMLSMNLRSCTEREAQICGLFLKEMMAYICGLRKSEKAYEAEMKDNPCFYRHHYDEKMVDTPLEFAKHSDILRGHNKWEGRIYKVLRQNLESEDWTEKRNTLLLLSQSCESYPVVEKYARGVLQCVENLRDREKANDLKTLANSLAVKLRATSKSWIKTESKEAPKPGPKPMPKTETKPKEAKEVKEVKDVKEVKEVKETKEVAKPKNGQKKEGKEGKESKEAKEPKDPKKEEREIKRREPPRSNGGEDRPEKRARRDDDAKRRDDDVVMVAQRPASRGTARNSLAVQGERSEGRRNVSSSGYDYSSRRTTQHVHASRHDRRR</sequence>
<feature type="chain" id="PRO_5041204214" description="Non-specific serine/threonine protein kinase" evidence="10">
    <location>
        <begin position="16"/>
        <end position="2050"/>
    </location>
</feature>
<dbReference type="Proteomes" id="UP001178507">
    <property type="component" value="Unassembled WGS sequence"/>
</dbReference>
<dbReference type="Pfam" id="PF16134">
    <property type="entry name" value="THOC2_N"/>
    <property type="match status" value="2"/>
</dbReference>
<feature type="transmembrane region" description="Helical" evidence="9">
    <location>
        <begin position="471"/>
        <end position="493"/>
    </location>
</feature>
<feature type="domain" description="THO complex subunitTHOC2 C-terminal" evidence="11">
    <location>
        <begin position="1571"/>
        <end position="1876"/>
    </location>
</feature>
<dbReference type="PRINTS" id="PR00251">
    <property type="entry name" value="BACTRLOPSIN"/>
</dbReference>
<evidence type="ECO:0000256" key="6">
    <source>
        <dbReference type="PROSITE-ProRule" id="PRU00708"/>
    </source>
</evidence>
<feature type="region of interest" description="Disordered" evidence="8">
    <location>
        <begin position="327"/>
        <end position="350"/>
    </location>
</feature>
<feature type="compositionally biased region" description="Basic and acidic residues" evidence="8">
    <location>
        <begin position="1900"/>
        <end position="1994"/>
    </location>
</feature>
<dbReference type="GO" id="GO:0000445">
    <property type="term" value="C:THO complex part of transcription export complex"/>
    <property type="evidence" value="ECO:0007669"/>
    <property type="project" value="TreeGrafter"/>
</dbReference>
<protein>
    <recommendedName>
        <fullName evidence="15">Non-specific serine/threonine protein kinase</fullName>
    </recommendedName>
</protein>
<evidence type="ECO:0000313" key="14">
    <source>
        <dbReference type="Proteomes" id="UP001178507"/>
    </source>
</evidence>
<feature type="transmembrane region" description="Helical" evidence="9">
    <location>
        <begin position="377"/>
        <end position="400"/>
    </location>
</feature>
<comment type="subcellular location">
    <subcellularLocation>
        <location evidence="1">Membrane</location>
        <topology evidence="1">Multi-pass membrane protein</topology>
    </subcellularLocation>
</comment>
<dbReference type="PROSITE" id="PS51375">
    <property type="entry name" value="PPR"/>
    <property type="match status" value="1"/>
</dbReference>
<keyword evidence="5 9" id="KW-0472">Membrane</keyword>
<feature type="region of interest" description="Disordered" evidence="8">
    <location>
        <begin position="1884"/>
        <end position="2050"/>
    </location>
</feature>
<dbReference type="InterPro" id="IPR002885">
    <property type="entry name" value="PPR_rpt"/>
</dbReference>
<keyword evidence="7" id="KW-0175">Coiled coil</keyword>
<evidence type="ECO:0000256" key="8">
    <source>
        <dbReference type="SAM" id="MobiDB-lite"/>
    </source>
</evidence>
<feature type="transmembrane region" description="Helical" evidence="9">
    <location>
        <begin position="499"/>
        <end position="518"/>
    </location>
</feature>
<keyword evidence="4 9" id="KW-1133">Transmembrane helix</keyword>
<keyword evidence="10" id="KW-0732">Signal</keyword>
<dbReference type="Gene3D" id="1.20.1070.10">
    <property type="entry name" value="Rhodopsin 7-helix transmembrane proteins"/>
    <property type="match status" value="1"/>
</dbReference>
<comment type="similarity">
    <text evidence="2">Belongs to the archaeal/bacterial/fungal opsin family.</text>
</comment>
<evidence type="ECO:0000256" key="2">
    <source>
        <dbReference type="ARBA" id="ARBA00008130"/>
    </source>
</evidence>
<feature type="transmembrane region" description="Helical" evidence="9">
    <location>
        <begin position="407"/>
        <end position="425"/>
    </location>
</feature>
<evidence type="ECO:0000256" key="5">
    <source>
        <dbReference type="ARBA" id="ARBA00023136"/>
    </source>
</evidence>
<dbReference type="InterPro" id="IPR032302">
    <property type="entry name" value="THOC2_N"/>
</dbReference>
<dbReference type="PANTHER" id="PTHR21597">
    <property type="entry name" value="THO2 PROTEIN"/>
    <property type="match status" value="1"/>
</dbReference>
<evidence type="ECO:0000256" key="10">
    <source>
        <dbReference type="SAM" id="SignalP"/>
    </source>
</evidence>
<organism evidence="13 14">
    <name type="scientific">Effrenium voratum</name>
    <dbReference type="NCBI Taxonomy" id="2562239"/>
    <lineage>
        <taxon>Eukaryota</taxon>
        <taxon>Sar</taxon>
        <taxon>Alveolata</taxon>
        <taxon>Dinophyceae</taxon>
        <taxon>Suessiales</taxon>
        <taxon>Symbiodiniaceae</taxon>
        <taxon>Effrenium</taxon>
    </lineage>
</organism>
<evidence type="ECO:0000256" key="9">
    <source>
        <dbReference type="SAM" id="Phobius"/>
    </source>
</evidence>
<evidence type="ECO:0000259" key="11">
    <source>
        <dbReference type="Pfam" id="PF11262"/>
    </source>
</evidence>
<dbReference type="GO" id="GO:0003729">
    <property type="term" value="F:mRNA binding"/>
    <property type="evidence" value="ECO:0007669"/>
    <property type="project" value="TreeGrafter"/>
</dbReference>
<dbReference type="PANTHER" id="PTHR21597:SF0">
    <property type="entry name" value="THO COMPLEX SUBUNIT 2"/>
    <property type="match status" value="1"/>
</dbReference>
<dbReference type="InterPro" id="IPR040007">
    <property type="entry name" value="Tho2"/>
</dbReference>
<dbReference type="Pfam" id="PF11262">
    <property type="entry name" value="Tho2"/>
    <property type="match status" value="1"/>
</dbReference>
<proteinExistence type="inferred from homology"/>
<evidence type="ECO:0000259" key="12">
    <source>
        <dbReference type="Pfam" id="PF16134"/>
    </source>
</evidence>
<name>A0AA36MWC6_9DINO</name>
<evidence type="ECO:0000256" key="7">
    <source>
        <dbReference type="SAM" id="Coils"/>
    </source>
</evidence>
<evidence type="ECO:0000256" key="4">
    <source>
        <dbReference type="ARBA" id="ARBA00022989"/>
    </source>
</evidence>
<dbReference type="InterPro" id="IPR021418">
    <property type="entry name" value="THO_THOC2_C"/>
</dbReference>
<feature type="coiled-coil region" evidence="7">
    <location>
        <begin position="1622"/>
        <end position="1667"/>
    </location>
</feature>
<dbReference type="InterPro" id="IPR001425">
    <property type="entry name" value="Arc/bac/fun_rhodopsins"/>
</dbReference>
<dbReference type="GO" id="GO:0016020">
    <property type="term" value="C:membrane"/>
    <property type="evidence" value="ECO:0007669"/>
    <property type="project" value="UniProtKB-SubCell"/>
</dbReference>
<comment type="caution">
    <text evidence="13">The sequence shown here is derived from an EMBL/GenBank/DDBJ whole genome shotgun (WGS) entry which is preliminary data.</text>
</comment>
<feature type="domain" description="THO complex subunit 2 N-terminal" evidence="12">
    <location>
        <begin position="650"/>
        <end position="932"/>
    </location>
</feature>
<dbReference type="GO" id="GO:0006406">
    <property type="term" value="P:mRNA export from nucleus"/>
    <property type="evidence" value="ECO:0007669"/>
    <property type="project" value="InterPro"/>
</dbReference>
<evidence type="ECO:0000256" key="1">
    <source>
        <dbReference type="ARBA" id="ARBA00004141"/>
    </source>
</evidence>
<dbReference type="GO" id="GO:0006397">
    <property type="term" value="P:mRNA processing"/>
    <property type="evidence" value="ECO:0007669"/>
    <property type="project" value="InterPro"/>
</dbReference>
<dbReference type="EMBL" id="CAUJNA010000791">
    <property type="protein sequence ID" value="CAJ1381243.1"/>
    <property type="molecule type" value="Genomic_DNA"/>
</dbReference>
<dbReference type="Pfam" id="PF01535">
    <property type="entry name" value="PPR"/>
    <property type="match status" value="1"/>
</dbReference>